<evidence type="ECO:0000313" key="2">
    <source>
        <dbReference type="Proteomes" id="UP000053766"/>
    </source>
</evidence>
<accession>A0A0D8XAH5</accession>
<dbReference type="GO" id="GO:0007015">
    <property type="term" value="P:actin filament organization"/>
    <property type="evidence" value="ECO:0007669"/>
    <property type="project" value="InterPro"/>
</dbReference>
<dbReference type="InterPro" id="IPR028039">
    <property type="entry name" value="CCDC32"/>
</dbReference>
<organism evidence="1 2">
    <name type="scientific">Dictyocaulus viviparus</name>
    <name type="common">Bovine lungworm</name>
    <dbReference type="NCBI Taxonomy" id="29172"/>
    <lineage>
        <taxon>Eukaryota</taxon>
        <taxon>Metazoa</taxon>
        <taxon>Ecdysozoa</taxon>
        <taxon>Nematoda</taxon>
        <taxon>Chromadorea</taxon>
        <taxon>Rhabditida</taxon>
        <taxon>Rhabditina</taxon>
        <taxon>Rhabditomorpha</taxon>
        <taxon>Strongyloidea</taxon>
        <taxon>Metastrongylidae</taxon>
        <taxon>Dictyocaulus</taxon>
    </lineage>
</organism>
<dbReference type="Proteomes" id="UP000053766">
    <property type="component" value="Unassembled WGS sequence"/>
</dbReference>
<evidence type="ECO:0000313" key="1">
    <source>
        <dbReference type="EMBL" id="KJH40747.1"/>
    </source>
</evidence>
<dbReference type="GO" id="GO:0015629">
    <property type="term" value="C:actin cytoskeleton"/>
    <property type="evidence" value="ECO:0007669"/>
    <property type="project" value="InterPro"/>
</dbReference>
<proteinExistence type="predicted"/>
<dbReference type="InterPro" id="IPR029982">
    <property type="entry name" value="Kptn"/>
</dbReference>
<dbReference type="GO" id="GO:0030027">
    <property type="term" value="C:lamellipodium"/>
    <property type="evidence" value="ECO:0007669"/>
    <property type="project" value="TreeGrafter"/>
</dbReference>
<gene>
    <name evidence="1" type="ORF">DICVIV_13293</name>
</gene>
<reference evidence="2" key="2">
    <citation type="journal article" date="2016" name="Sci. Rep.">
        <title>Dictyocaulus viviparus genome, variome and transcriptome elucidate lungworm biology and support future intervention.</title>
        <authorList>
            <person name="McNulty S.N."/>
            <person name="Strube C."/>
            <person name="Rosa B.A."/>
            <person name="Martin J.C."/>
            <person name="Tyagi R."/>
            <person name="Choi Y.J."/>
            <person name="Wang Q."/>
            <person name="Hallsworth Pepin K."/>
            <person name="Zhang X."/>
            <person name="Ozersky P."/>
            <person name="Wilson R.K."/>
            <person name="Sternberg P.W."/>
            <person name="Gasser R.B."/>
            <person name="Mitreva M."/>
        </authorList>
    </citation>
    <scope>NUCLEOTIDE SEQUENCE [LARGE SCALE GENOMIC DNA]</scope>
    <source>
        <strain evidence="2">HannoverDv2000</strain>
    </source>
</reference>
<sequence>MSLEGSDRVIDKEYLASLENKLKALKDSKGTSSKQFLRDIATYKDHQQYNLITSTATDRGLQRFDDHFSDIAVTVNYLKRLVAPQTCAINKQELLHLTRHDYVEKFHETAAPSEYDQESKSKSCDNTDIEVYFSEQHFLPFTEANHLFIIRKDPQLRFPIHTCLINTYGRLQFVEENKIVCLLDLLGESSLQNCHFVELACADMYMENSEECLAILATIWVELNEHSCPCRHFGALFVISPTLRVQMTDKLDGLAAVAHCSLTHRFINTEKCRFWILYQVGECPSIYSIDQFKAASSDDLYNALSELVVNQLPGTVIRSASLLSEELHWSALGLDTGHVFLSVFSKGNQAVYRKMIKFSGPISVVMFLQHFSSYTQNEEIDSYRDEQCLVVSSTLGPIAANILRWNNDFFLSQSEQFDTITAASIVDNTIAAGTYSGKLLFYSSNCDIGNHEIISMVKLHAPIVSVKTVDENTLYVLSTAGLHTVKRSEIGQV</sequence>
<dbReference type="GO" id="GO:0034198">
    <property type="term" value="P:cellular response to amino acid starvation"/>
    <property type="evidence" value="ECO:0007669"/>
    <property type="project" value="TreeGrafter"/>
</dbReference>
<dbReference type="EMBL" id="KN717029">
    <property type="protein sequence ID" value="KJH40747.1"/>
    <property type="molecule type" value="Genomic_DNA"/>
</dbReference>
<dbReference type="GO" id="GO:1904262">
    <property type="term" value="P:negative regulation of TORC1 signaling"/>
    <property type="evidence" value="ECO:0007669"/>
    <property type="project" value="TreeGrafter"/>
</dbReference>
<dbReference type="PANTHER" id="PTHR15435:SF2">
    <property type="entry name" value="KICSTOR COMPLEX PROTEIN KAPTIN"/>
    <property type="match status" value="1"/>
</dbReference>
<dbReference type="STRING" id="29172.A0A0D8XAH5"/>
<name>A0A0D8XAH5_DICVI</name>
<dbReference type="PANTHER" id="PTHR15435">
    <property type="entry name" value="KICSTOR COMPLEX PROTEIN KAPTIN"/>
    <property type="match status" value="1"/>
</dbReference>
<keyword evidence="2" id="KW-1185">Reference proteome</keyword>
<dbReference type="AlphaFoldDB" id="A0A0D8XAH5"/>
<dbReference type="GO" id="GO:0051015">
    <property type="term" value="F:actin filament binding"/>
    <property type="evidence" value="ECO:0007669"/>
    <property type="project" value="TreeGrafter"/>
</dbReference>
<protein>
    <submittedName>
        <fullName evidence="1">Uncharacterized protein</fullName>
    </submittedName>
</protein>
<reference evidence="1 2" key="1">
    <citation type="submission" date="2013-11" db="EMBL/GenBank/DDBJ databases">
        <title>Draft genome of the bovine lungworm Dictyocaulus viviparus.</title>
        <authorList>
            <person name="Mitreva M."/>
        </authorList>
    </citation>
    <scope>NUCLEOTIDE SEQUENCE [LARGE SCALE GENOMIC DNA]</scope>
    <source>
        <strain evidence="1 2">HannoverDv2000</strain>
    </source>
</reference>
<dbReference type="OrthoDB" id="10267127at2759"/>
<dbReference type="Pfam" id="PF14989">
    <property type="entry name" value="CCDC32"/>
    <property type="match status" value="1"/>
</dbReference>